<comment type="catalytic activity">
    <reaction evidence="7">
        <text>apo-[ACP] + CoA = holo-[ACP] + adenosine 3',5'-bisphosphate + H(+)</text>
        <dbReference type="Rhea" id="RHEA:12068"/>
        <dbReference type="Rhea" id="RHEA-COMP:9685"/>
        <dbReference type="Rhea" id="RHEA-COMP:9690"/>
        <dbReference type="ChEBI" id="CHEBI:15378"/>
        <dbReference type="ChEBI" id="CHEBI:29999"/>
        <dbReference type="ChEBI" id="CHEBI:57287"/>
        <dbReference type="ChEBI" id="CHEBI:58343"/>
        <dbReference type="ChEBI" id="CHEBI:64479"/>
        <dbReference type="EC" id="2.7.8.7"/>
    </reaction>
    <physiologicalReaction direction="left-to-right" evidence="7">
        <dbReference type="Rhea" id="RHEA:12069"/>
    </physiologicalReaction>
</comment>
<dbReference type="GO" id="GO:0000287">
    <property type="term" value="F:magnesium ion binding"/>
    <property type="evidence" value="ECO:0007669"/>
    <property type="project" value="InterPro"/>
</dbReference>
<evidence type="ECO:0000256" key="7">
    <source>
        <dbReference type="ARBA" id="ARBA00048641"/>
    </source>
</evidence>
<dbReference type="AlphaFoldDB" id="A0A9Q0NBF1"/>
<dbReference type="InterPro" id="IPR055066">
    <property type="entry name" value="AASDHPPT_N"/>
</dbReference>
<evidence type="ECO:0000256" key="6">
    <source>
        <dbReference type="ARBA" id="ARBA00033443"/>
    </source>
</evidence>
<dbReference type="Pfam" id="PF01648">
    <property type="entry name" value="ACPS"/>
    <property type="match status" value="1"/>
</dbReference>
<dbReference type="InterPro" id="IPR008278">
    <property type="entry name" value="4-PPantetheinyl_Trfase_dom"/>
</dbReference>
<keyword evidence="4 11" id="KW-0808">Transferase</keyword>
<feature type="non-terminal residue" evidence="11">
    <location>
        <position position="1"/>
    </location>
</feature>
<evidence type="ECO:0000256" key="1">
    <source>
        <dbReference type="ARBA" id="ARBA00006195"/>
    </source>
</evidence>
<evidence type="ECO:0000256" key="4">
    <source>
        <dbReference type="ARBA" id="ARBA00022679"/>
    </source>
</evidence>
<dbReference type="GO" id="GO:0008897">
    <property type="term" value="F:holo-[acyl-carrier-protein] synthase activity"/>
    <property type="evidence" value="ECO:0007669"/>
    <property type="project" value="UniProtKB-EC"/>
</dbReference>
<comment type="caution">
    <text evidence="11">The sequence shown here is derived from an EMBL/GenBank/DDBJ whole genome shotgun (WGS) entry which is preliminary data.</text>
</comment>
<evidence type="ECO:0000259" key="9">
    <source>
        <dbReference type="Pfam" id="PF01648"/>
    </source>
</evidence>
<dbReference type="PANTHER" id="PTHR12215:SF10">
    <property type="entry name" value="L-AMINOADIPATE-SEMIALDEHYDE DEHYDROGENASE-PHOSPHOPANTETHEINYL TRANSFERASE"/>
    <property type="match status" value="1"/>
</dbReference>
<feature type="domain" description="4'-phosphopantetheinyl transferase" evidence="9">
    <location>
        <begin position="138"/>
        <end position="214"/>
    </location>
</feature>
<dbReference type="FunFam" id="3.90.470.20:FF:000003">
    <property type="entry name" value="L-aminoadipate-semialdehyde dehydrogenase-phosphopantetheinyl transferase"/>
    <property type="match status" value="1"/>
</dbReference>
<evidence type="ECO:0000259" key="10">
    <source>
        <dbReference type="Pfam" id="PF22624"/>
    </source>
</evidence>
<evidence type="ECO:0000256" key="3">
    <source>
        <dbReference type="ARBA" id="ARBA00016301"/>
    </source>
</evidence>
<sequence length="262" mass="29894">NGHARWAFDLSTWRPTLNELLLATSCIQTEEKSRLVKFMFREDFDGSIIGRLLMRKFVQNTTKLPYEQIQFARDARGKPHLMETESLSSNYVDFNVSHQGSYAVLAGCCLSSDNHKSQQLSPTIGVDVMKIEYTGDELGQTEAFMRHWCLKESYVKNVGVGITMNLQKIDFTINTDKLSTDRTVTDTVVAVNDNLLSDWVFEESLIDEQHCVAVAVQNHNDLSNAYNFQLITFEELTRDATPLLDVDRKYCLDVLSKPYKNS</sequence>
<dbReference type="Pfam" id="PF22624">
    <property type="entry name" value="AASDHPPT_N"/>
    <property type="match status" value="1"/>
</dbReference>
<reference evidence="11" key="1">
    <citation type="submission" date="2022-07" db="EMBL/GenBank/DDBJ databases">
        <authorList>
            <person name="Trinca V."/>
            <person name="Uliana J.V.C."/>
            <person name="Torres T.T."/>
            <person name="Ward R.J."/>
            <person name="Monesi N."/>
        </authorList>
    </citation>
    <scope>NUCLEOTIDE SEQUENCE</scope>
    <source>
        <strain evidence="11">HSMRA1968</strain>
        <tissue evidence="11">Whole embryos</tissue>
    </source>
</reference>
<comment type="similarity">
    <text evidence="1">Belongs to the P-Pant transferase superfamily. AcpS family.</text>
</comment>
<proteinExistence type="inferred from homology"/>
<dbReference type="InterPro" id="IPR050559">
    <property type="entry name" value="P-Pant_transferase_sf"/>
</dbReference>
<dbReference type="Proteomes" id="UP001151699">
    <property type="component" value="Chromosome A"/>
</dbReference>
<name>A0A9Q0NBF1_9DIPT</name>
<dbReference type="InterPro" id="IPR037143">
    <property type="entry name" value="4-PPantetheinyl_Trfase_dom_sf"/>
</dbReference>
<comment type="catalytic activity">
    <reaction evidence="8">
        <text>apo-[ACP] + acetyl-CoA = acetyl-[ACP] + adenosine 3',5'-bisphosphate + H(+)</text>
        <dbReference type="Rhea" id="RHEA:46564"/>
        <dbReference type="Rhea" id="RHEA-COMP:9621"/>
        <dbReference type="Rhea" id="RHEA-COMP:9690"/>
        <dbReference type="ChEBI" id="CHEBI:15378"/>
        <dbReference type="ChEBI" id="CHEBI:29999"/>
        <dbReference type="ChEBI" id="CHEBI:57288"/>
        <dbReference type="ChEBI" id="CHEBI:58343"/>
        <dbReference type="ChEBI" id="CHEBI:78446"/>
    </reaction>
    <physiologicalReaction direction="left-to-right" evidence="8">
        <dbReference type="Rhea" id="RHEA:46565"/>
    </physiologicalReaction>
</comment>
<dbReference type="EMBL" id="WJQU01000001">
    <property type="protein sequence ID" value="KAJ6647208.1"/>
    <property type="molecule type" value="Genomic_DNA"/>
</dbReference>
<organism evidence="11 12">
    <name type="scientific">Pseudolycoriella hygida</name>
    <dbReference type="NCBI Taxonomy" id="35572"/>
    <lineage>
        <taxon>Eukaryota</taxon>
        <taxon>Metazoa</taxon>
        <taxon>Ecdysozoa</taxon>
        <taxon>Arthropoda</taxon>
        <taxon>Hexapoda</taxon>
        <taxon>Insecta</taxon>
        <taxon>Pterygota</taxon>
        <taxon>Neoptera</taxon>
        <taxon>Endopterygota</taxon>
        <taxon>Diptera</taxon>
        <taxon>Nematocera</taxon>
        <taxon>Sciaroidea</taxon>
        <taxon>Sciaridae</taxon>
        <taxon>Pseudolycoriella</taxon>
    </lineage>
</organism>
<evidence type="ECO:0000256" key="8">
    <source>
        <dbReference type="ARBA" id="ARBA00048794"/>
    </source>
</evidence>
<dbReference type="EC" id="2.7.8.7" evidence="2"/>
<dbReference type="GO" id="GO:0019878">
    <property type="term" value="P:lysine biosynthetic process via aminoadipic acid"/>
    <property type="evidence" value="ECO:0007669"/>
    <property type="project" value="TreeGrafter"/>
</dbReference>
<dbReference type="SUPFAM" id="SSF56214">
    <property type="entry name" value="4'-phosphopantetheinyl transferase"/>
    <property type="match status" value="2"/>
</dbReference>
<evidence type="ECO:0000313" key="11">
    <source>
        <dbReference type="EMBL" id="KAJ6647208.1"/>
    </source>
</evidence>
<gene>
    <name evidence="11" type="primary">aasdhppt</name>
    <name evidence="11" type="ORF">Bhyg_02428</name>
</gene>
<keyword evidence="12" id="KW-1185">Reference proteome</keyword>
<dbReference type="PANTHER" id="PTHR12215">
    <property type="entry name" value="PHOSPHOPANTETHEINE TRANSFERASE"/>
    <property type="match status" value="1"/>
</dbReference>
<feature type="non-terminal residue" evidence="11">
    <location>
        <position position="262"/>
    </location>
</feature>
<dbReference type="OrthoDB" id="26719at2759"/>
<accession>A0A9Q0NBF1</accession>
<evidence type="ECO:0000313" key="12">
    <source>
        <dbReference type="Proteomes" id="UP001151699"/>
    </source>
</evidence>
<protein>
    <recommendedName>
        <fullName evidence="3">L-aminoadipate-semialdehyde dehydrogenase-phosphopantetheinyl transferase</fullName>
        <ecNumber evidence="2">2.7.8.7</ecNumber>
    </recommendedName>
    <alternativeName>
        <fullName evidence="5">4'-phosphopantetheinyl transferase</fullName>
    </alternativeName>
    <alternativeName>
        <fullName evidence="6">Alpha-aminoadipic semialdehyde dehydrogenase-phosphopantetheinyl transferase</fullName>
    </alternativeName>
</protein>
<dbReference type="Gene3D" id="3.90.470.20">
    <property type="entry name" value="4'-phosphopantetheinyl transferase domain"/>
    <property type="match status" value="2"/>
</dbReference>
<dbReference type="GO" id="GO:0005829">
    <property type="term" value="C:cytosol"/>
    <property type="evidence" value="ECO:0007669"/>
    <property type="project" value="TreeGrafter"/>
</dbReference>
<evidence type="ECO:0000256" key="5">
    <source>
        <dbReference type="ARBA" id="ARBA00030484"/>
    </source>
</evidence>
<evidence type="ECO:0000256" key="2">
    <source>
        <dbReference type="ARBA" id="ARBA00013172"/>
    </source>
</evidence>
<feature type="domain" description="4'-phosphopantetheinyl transferase N-terminal" evidence="10">
    <location>
        <begin position="12"/>
        <end position="108"/>
    </location>
</feature>